<name>A0AAV4W7M4_CAEEX</name>
<proteinExistence type="predicted"/>
<protein>
    <submittedName>
        <fullName evidence="1">Uncharacterized protein</fullName>
    </submittedName>
</protein>
<dbReference type="Proteomes" id="UP001054945">
    <property type="component" value="Unassembled WGS sequence"/>
</dbReference>
<dbReference type="AlphaFoldDB" id="A0AAV4W7M4"/>
<evidence type="ECO:0000313" key="2">
    <source>
        <dbReference type="Proteomes" id="UP001054945"/>
    </source>
</evidence>
<accession>A0AAV4W7M4</accession>
<sequence length="84" mass="9460">MVGVYPGTGSRRTKERIKKNVAGIGGKPDAPPVVYVFIHFSAVGNTESAPSRWFQNRNGTFYDFHRMSRTNFTTRAHEITALEE</sequence>
<comment type="caution">
    <text evidence="1">The sequence shown here is derived from an EMBL/GenBank/DDBJ whole genome shotgun (WGS) entry which is preliminary data.</text>
</comment>
<dbReference type="EMBL" id="BPLR01015696">
    <property type="protein sequence ID" value="GIY77909.1"/>
    <property type="molecule type" value="Genomic_DNA"/>
</dbReference>
<organism evidence="1 2">
    <name type="scientific">Caerostris extrusa</name>
    <name type="common">Bark spider</name>
    <name type="synonym">Caerostris bankana</name>
    <dbReference type="NCBI Taxonomy" id="172846"/>
    <lineage>
        <taxon>Eukaryota</taxon>
        <taxon>Metazoa</taxon>
        <taxon>Ecdysozoa</taxon>
        <taxon>Arthropoda</taxon>
        <taxon>Chelicerata</taxon>
        <taxon>Arachnida</taxon>
        <taxon>Araneae</taxon>
        <taxon>Araneomorphae</taxon>
        <taxon>Entelegynae</taxon>
        <taxon>Araneoidea</taxon>
        <taxon>Araneidae</taxon>
        <taxon>Caerostris</taxon>
    </lineage>
</organism>
<evidence type="ECO:0000313" key="1">
    <source>
        <dbReference type="EMBL" id="GIY77909.1"/>
    </source>
</evidence>
<reference evidence="1 2" key="1">
    <citation type="submission" date="2021-06" db="EMBL/GenBank/DDBJ databases">
        <title>Caerostris extrusa draft genome.</title>
        <authorList>
            <person name="Kono N."/>
            <person name="Arakawa K."/>
        </authorList>
    </citation>
    <scope>NUCLEOTIDE SEQUENCE [LARGE SCALE GENOMIC DNA]</scope>
</reference>
<gene>
    <name evidence="1" type="ORF">CEXT_451641</name>
</gene>
<keyword evidence="2" id="KW-1185">Reference proteome</keyword>